<evidence type="ECO:0008006" key="4">
    <source>
        <dbReference type="Google" id="ProtNLM"/>
    </source>
</evidence>
<dbReference type="RefSeq" id="WP_317964007.1">
    <property type="nucleotide sequence ID" value="NZ_OX458333.1"/>
</dbReference>
<keyword evidence="1" id="KW-0732">Signal</keyword>
<evidence type="ECO:0000313" key="2">
    <source>
        <dbReference type="EMBL" id="CAI8838298.1"/>
    </source>
</evidence>
<evidence type="ECO:0000313" key="3">
    <source>
        <dbReference type="Proteomes" id="UP001162030"/>
    </source>
</evidence>
<evidence type="ECO:0000256" key="1">
    <source>
        <dbReference type="SAM" id="SignalP"/>
    </source>
</evidence>
<keyword evidence="3" id="KW-1185">Reference proteome</keyword>
<proteinExistence type="predicted"/>
<reference evidence="2 3" key="1">
    <citation type="submission" date="2023-03" db="EMBL/GenBank/DDBJ databases">
        <authorList>
            <person name="Pearce D."/>
        </authorList>
    </citation>
    <scope>NUCLEOTIDE SEQUENCE [LARGE SCALE GENOMIC DNA]</scope>
    <source>
        <strain evidence="2">Msz</strain>
    </source>
</reference>
<sequence length="97" mass="9894">MKSYILAVALSSALVAGPVMADNDFQALSKMSGATPMTEGQLAAVEGGHVNRGGGSCSGFANLCLNIAIPTVVGINVGVFSKHTNQTIVQTTTQSIR</sequence>
<gene>
    <name evidence="2" type="ORF">MSZNOR_2281</name>
</gene>
<dbReference type="Proteomes" id="UP001162030">
    <property type="component" value="Chromosome"/>
</dbReference>
<protein>
    <recommendedName>
        <fullName evidence="4">Secreted protein</fullName>
    </recommendedName>
</protein>
<name>A0ABM9I1Y5_9GAMM</name>
<feature type="signal peptide" evidence="1">
    <location>
        <begin position="1"/>
        <end position="21"/>
    </location>
</feature>
<dbReference type="EMBL" id="OX458333">
    <property type="protein sequence ID" value="CAI8838298.1"/>
    <property type="molecule type" value="Genomic_DNA"/>
</dbReference>
<accession>A0ABM9I1Y5</accession>
<feature type="chain" id="PRO_5046097255" description="Secreted protein" evidence="1">
    <location>
        <begin position="22"/>
        <end position="97"/>
    </location>
</feature>
<organism evidence="2 3">
    <name type="scientific">Methylocaldum szegediense</name>
    <dbReference type="NCBI Taxonomy" id="73780"/>
    <lineage>
        <taxon>Bacteria</taxon>
        <taxon>Pseudomonadati</taxon>
        <taxon>Pseudomonadota</taxon>
        <taxon>Gammaproteobacteria</taxon>
        <taxon>Methylococcales</taxon>
        <taxon>Methylococcaceae</taxon>
        <taxon>Methylocaldum</taxon>
    </lineage>
</organism>